<name>A0AAU0K713_9ALPH</name>
<keyword evidence="7 8" id="KW-1035">Host cytoplasm</keyword>
<evidence type="ECO:0000256" key="3">
    <source>
        <dbReference type="ARBA" id="ARBA00005238"/>
    </source>
</evidence>
<evidence type="ECO:0000256" key="4">
    <source>
        <dbReference type="ARBA" id="ARBA00022562"/>
    </source>
</evidence>
<reference evidence="10" key="1">
    <citation type="submission" date="2024-06" db="EMBL/GenBank/DDBJ databases">
        <title>Multidecadal high mortality disease events in Australian domestic geese associated with an alphaherpesvirus, designated Anatid alphaherpesvirus 2.</title>
        <authorList>
            <person name="Kelly-Bosma M."/>
            <person name="Neave M.J."/>
        </authorList>
    </citation>
    <scope>NUCLEOTIDE SEQUENCE</scope>
    <source>
        <strain evidence="10">ACDP 22-00165</strain>
    </source>
</reference>
<dbReference type="GO" id="GO:0006355">
    <property type="term" value="P:regulation of DNA-templated transcription"/>
    <property type="evidence" value="ECO:0007669"/>
    <property type="project" value="UniProtKB-UniRule"/>
</dbReference>
<dbReference type="EMBL" id="OR540300">
    <property type="protein sequence ID" value="WOL23328.1"/>
    <property type="molecule type" value="Genomic_DNA"/>
</dbReference>
<evidence type="ECO:0000256" key="2">
    <source>
        <dbReference type="ARBA" id="ARBA00004192"/>
    </source>
</evidence>
<comment type="subcellular location">
    <subcellularLocation>
        <location evidence="2 8">Host cytoplasm</location>
    </subcellularLocation>
    <subcellularLocation>
        <location evidence="1 8">Host nucleus</location>
    </subcellularLocation>
    <subcellularLocation>
        <location evidence="8">Virion tegument</location>
    </subcellularLocation>
    <text evidence="8">Major tegument protein of the virion. Undergoes nucleocytoplasmic shuttling during infection. Localizes to the major sites of transcription in the infected cell nucleus.</text>
</comment>
<dbReference type="Pfam" id="PF03362">
    <property type="entry name" value="Herpes_UL47"/>
    <property type="match status" value="1"/>
</dbReference>
<protein>
    <recommendedName>
        <fullName evidence="8">Tegument protein UL47</fullName>
    </recommendedName>
</protein>
<feature type="region of interest" description="Disordered" evidence="9">
    <location>
        <begin position="1"/>
        <end position="24"/>
    </location>
</feature>
<keyword evidence="6 8" id="KW-0946">Virion</keyword>
<comment type="domain">
    <text evidence="8">The nuclear export signal is CRM1-dependent.</text>
</comment>
<keyword evidence="4 8" id="KW-1048">Host nucleus</keyword>
<dbReference type="GO" id="GO:0030430">
    <property type="term" value="C:host cell cytoplasm"/>
    <property type="evidence" value="ECO:0007669"/>
    <property type="project" value="UniProtKB-SubCell"/>
</dbReference>
<dbReference type="GO" id="GO:0019033">
    <property type="term" value="C:viral tegument"/>
    <property type="evidence" value="ECO:0007669"/>
    <property type="project" value="UniProtKB-SubCell"/>
</dbReference>
<evidence type="ECO:0000256" key="6">
    <source>
        <dbReference type="ARBA" id="ARBA00022844"/>
    </source>
</evidence>
<comment type="subunit">
    <text evidence="8">Interacts with US3 kinase. Interacts with UL31 and UL34; these interactions seem important for efficient virion nuclear egress. Interacts with UL41/VHS.</text>
</comment>
<organism evidence="10">
    <name type="scientific">Anatid alphaherpesvirus 2</name>
    <dbReference type="NCBI Taxonomy" id="3080522"/>
    <lineage>
        <taxon>Viruses</taxon>
        <taxon>Duplodnaviria</taxon>
        <taxon>Heunggongvirae</taxon>
        <taxon>Peploviricota</taxon>
        <taxon>Herviviricetes</taxon>
        <taxon>Herpesvirales</taxon>
        <taxon>Orthoherpesviridae</taxon>
        <taxon>Alphaherpesvirinae</taxon>
    </lineage>
</organism>
<feature type="compositionally biased region" description="Acidic residues" evidence="9">
    <location>
        <begin position="1"/>
        <end position="11"/>
    </location>
</feature>
<dbReference type="InterPro" id="IPR005029">
    <property type="entry name" value="Herpes_UL47"/>
</dbReference>
<evidence type="ECO:0000256" key="9">
    <source>
        <dbReference type="SAM" id="MobiDB-lite"/>
    </source>
</evidence>
<accession>A0AAU0K713</accession>
<proteinExistence type="inferred from homology"/>
<keyword evidence="8" id="KW-0694">RNA-binding</keyword>
<keyword evidence="8" id="KW-0804">Transcription</keyword>
<evidence type="ECO:0000256" key="1">
    <source>
        <dbReference type="ARBA" id="ARBA00004147"/>
    </source>
</evidence>
<keyword evidence="8" id="KW-0805">Transcription regulation</keyword>
<comment type="similarity">
    <text evidence="3 8">Belongs to the alphaherpesvirinae HHV-1 UL47 family.</text>
</comment>
<dbReference type="GO" id="GO:0003723">
    <property type="term" value="F:RNA binding"/>
    <property type="evidence" value="ECO:0007669"/>
    <property type="project" value="UniProtKB-UniRule"/>
</dbReference>
<keyword evidence="5 8" id="KW-0920">Virion tegument</keyword>
<keyword evidence="8" id="KW-0426">Late protein</keyword>
<evidence type="ECO:0000256" key="5">
    <source>
        <dbReference type="ARBA" id="ARBA00022580"/>
    </source>
</evidence>
<sequence length="528" mass="57341">MDEENEGDDDVPQPGDAVSAGLAPRVPPFLERRMLLGDMMRRLPLEPLLQGVSAPQSLGEDRLFHMRDNEFGDGIPWSVGGVPEHRSGKMYFTDPGDGSATWKRTAEQAHAVVTCLTRESLRSSVISSKLSHGTAVLFLLDAAMRIAANRHTNHTAVRKKRLGRVFTQIPKGDAYIFDEGPITHARGPTAAVLRSSYGSLAYWPDMRVVLDAPSRKAVRYAAAAMLRAEVYLASRTGPDQTNLSDDELAAVSACLTSGVMAACVAAQFLYVALGRAFHPGASNEEYARVVNPEPLVRYPMGSDELLRVEGACLGRVEAGRHHPSSITRVVVAAYVAARSALTEIMNEFTEGYDGPWDGDDRYGPSPGPEVASAIIAAAMVLQRLMGHMNVLATRLVIAALYHGRSVETWSETFKIYAAIAEICAPLYRPVTAGELDDDVNKAYKDVSVSPARGSPPRDERETIEIPELSELDVLRLSPPRDDYDVVGRLVPLSQAVEGAREVIFGLDAVEMTRAHITGGRAIGSRGRR</sequence>
<evidence type="ECO:0000256" key="8">
    <source>
        <dbReference type="RuleBase" id="RU369113"/>
    </source>
</evidence>
<comment type="function">
    <text evidence="8">Tegument protein that can bind to various RNA transcripts. Plays a role in the attenuation of selective viral and cellular mRNA degradation by modulating the activity of host shutoff RNase UL41/VHS. Also plays a role in the primary envelopment of virions in the perinuclear space, probably by interacting with two nuclear egress proteins UL31 and UL34.</text>
</comment>
<evidence type="ECO:0000313" key="10">
    <source>
        <dbReference type="EMBL" id="WOL23328.1"/>
    </source>
</evidence>
<dbReference type="GO" id="GO:0042025">
    <property type="term" value="C:host cell nucleus"/>
    <property type="evidence" value="ECO:0007669"/>
    <property type="project" value="UniProtKB-SubCell"/>
</dbReference>
<evidence type="ECO:0000256" key="7">
    <source>
        <dbReference type="ARBA" id="ARBA00023200"/>
    </source>
</evidence>